<name>A0A975J2C2_9BACT</name>
<sequence length="1896" mass="210636">MPAYGGNRSGGANPSSLPKGDPGPNSRRPQGDPGAGGNRPKGDPPAPRGGGKGDVVIDTGLSYSSRSGGPGSNGADHGQKWIACGCAGLSGTNSSGPASGPIVCKPQQDRAVCGLPPGTPPPPPGGTTTFNTLYFVKDQFSFKSEVGGGGIYTMLQGTGKKFTFDINGKLKTMVGAGNVAANFTFDGDRLKDINIPSLGGGSNRYRYETNTAGMTSELKYEVDDDPVLKTTYGYTDGNLTTVKLWENRAPAGEPADWGDAPISTTFYSYHPGSNRMRHVIPPQIHRQMMNNGIDPEEATESQLNEYAASEFAEYDANNRVTLFYTSGRRYQQTFSYRTNPVPPASAFTGWASCTEVVRADGSVMSCYYNRSGQLMLKMVQDGDQTWYPLCQQFEEGSGRILLSASGSAIEGIDEGTPTLVNLSATVGKITVYDYTAAGYLQNTKIQNGTSGTLIPQEKLEYQACPETANGTIYVVNKRTTYRDDAGTQEVVTTYSYDYHSGTNQISKKTTHLPVVPTSENGTGASYQTESHFDTLGALIKIVDQLGVATTYEYDAATGGMTKMTQDPTGLNLVTDYELDRRGRTILTLGPEHEVDLAGTPTALRTCRWTYFQDDIEGTWTFNGYRTTVGPAVDQIVGPVSINRPNLPPPADMAAYAGWRQSSLIQAVYDGEGIPAPDTVFGQETWTRWTVGLSDRASEYKEQWTYFNIPLGGYGHQSENYGRKLLAYDSVGRQNWTMCAGATIDQTTFNAMGWPVQEELGTVAGLSVTTVREFDANGNVTQVTAPVDTNTANDRVTTNTYDFRNRLETSARHLDESPFAFINGYTYDNRDLLTSQQTFKSDTTSPSNVIARTDTDYDALENPFRTRVYQNNGDWSNPQISQFYYDASGRLARSAPSGSKLFIVRRYDSVGRIEKIFRAWPSTGDNPLVDPSSIVHAVVMDQKEMNYDEASNLLSEIHRQRFDDTPDVDTGELGDSSISPKARVSYIASYADAVGHLMATSDYGTNGGGSWSRSQTTPLRSDTVLVTSTLYDAAGNTTVLTNAAGISNSRVYDDAGRLITTVENDASFGFRATHYEYTDDGWLTKLKCENPDTGLQITEWVRGVSIAQGSSINSNRLVFQKIYPNSTGASDRVTSLYNRQLQTVRVSDPNGTIHAYSLDKLGRLLVDQVEEFGQGIDATIGRVTTVYSDSGFVESQTSFSVDGTSSINQVIYDYNFFNQLKAETQKPNGSSELPSVEVSYEYEDGSSNTLRMTKSSIVSSKGVAIQYGSVKADALSRPDQINYEFPLSYFRTTYLGVATLVDEEIFSDGLPAIPIAKWTMKNGATGDAGDKYTGLDRFGRRVEIIWENADGKQVHSRYGRNRVGGIEWRRDEKAHAMSVNTQDSYYWYDDLQQVRRHDRGNLIPSFGPYYTGIENTIDMPRSQQEIFVFDESANWNSTYKQEPSFSQSRVNNQSNQIVSLDGPSGVIQPAYDLAGNMISIPTPKNPTMGYELVWDAWNRLVRVKDDEGSVLAVYSYDSRNRRVKSVVDGIGKIFIYDNQWRVIEERLAETPTIVDRQYGWNPFDRWDLIRRVRSTEGVESDELVFPLKDYFDPVALIDRSGSVIERYDYDAFGAEQILSASFEQKDESSYEWTFLFHAEFKDLETGLYNYGFRFYHTGLGRWCSRDILGEAAGSNMYCMLGNNPVNSIDQFGLSGLVFYFRPTPVVTPETLTYTFPRTVVQVPEVVSPRYMPLDPLPPGTITEPSSRWAPYPNPTSPQPEPDEDHDHIDWDMVDRWTQEPNGVNEKQDRRQKVNDCCRLHDKYKNIQDKRPTGENTCEDMYQKSKGLINERKVRMDYIKEGCDDVPWSKNPKKHDAHAEALRNELKNLKARMKDRGCWDMDEFDWYHLAQPGSRPIA</sequence>
<gene>
    <name evidence="2" type="ORF">KBB96_07575</name>
</gene>
<accession>A0A975J2C2</accession>
<keyword evidence="3" id="KW-1185">Reference proteome</keyword>
<dbReference type="Proteomes" id="UP000676169">
    <property type="component" value="Chromosome"/>
</dbReference>
<dbReference type="EMBL" id="CP073100">
    <property type="protein sequence ID" value="QUE52743.1"/>
    <property type="molecule type" value="Genomic_DNA"/>
</dbReference>
<organism evidence="2 3">
    <name type="scientific">Luteolibacter ambystomatis</name>
    <dbReference type="NCBI Taxonomy" id="2824561"/>
    <lineage>
        <taxon>Bacteria</taxon>
        <taxon>Pseudomonadati</taxon>
        <taxon>Verrucomicrobiota</taxon>
        <taxon>Verrucomicrobiia</taxon>
        <taxon>Verrucomicrobiales</taxon>
        <taxon>Verrucomicrobiaceae</taxon>
        <taxon>Luteolibacter</taxon>
    </lineage>
</organism>
<evidence type="ECO:0000256" key="1">
    <source>
        <dbReference type="SAM" id="MobiDB-lite"/>
    </source>
</evidence>
<dbReference type="InterPro" id="IPR022385">
    <property type="entry name" value="Rhs_assc_core"/>
</dbReference>
<evidence type="ECO:0000313" key="3">
    <source>
        <dbReference type="Proteomes" id="UP000676169"/>
    </source>
</evidence>
<evidence type="ECO:0000313" key="2">
    <source>
        <dbReference type="EMBL" id="QUE52743.1"/>
    </source>
</evidence>
<dbReference type="KEGG" id="lamb:KBB96_07575"/>
<reference evidence="2" key="1">
    <citation type="submission" date="2021-04" db="EMBL/GenBank/DDBJ databases">
        <title>Luteolibacter sp. 32A isolated from the skin of an Anderson's salamander (Ambystoma andersonii).</title>
        <authorList>
            <person name="Spergser J."/>
            <person name="Busse H.-J."/>
        </authorList>
    </citation>
    <scope>NUCLEOTIDE SEQUENCE</scope>
    <source>
        <strain evidence="2">32A</strain>
    </source>
</reference>
<feature type="region of interest" description="Disordered" evidence="1">
    <location>
        <begin position="1"/>
        <end position="76"/>
    </location>
</feature>
<dbReference type="RefSeq" id="WP_211634026.1">
    <property type="nucleotide sequence ID" value="NZ_CP073100.1"/>
</dbReference>
<proteinExistence type="predicted"/>
<dbReference type="NCBIfam" id="TIGR03696">
    <property type="entry name" value="Rhs_assc_core"/>
    <property type="match status" value="1"/>
</dbReference>
<dbReference type="PANTHER" id="PTHR32305">
    <property type="match status" value="1"/>
</dbReference>
<feature type="region of interest" description="Disordered" evidence="1">
    <location>
        <begin position="1734"/>
        <end position="1765"/>
    </location>
</feature>
<dbReference type="Gene3D" id="2.180.10.10">
    <property type="entry name" value="RHS repeat-associated core"/>
    <property type="match status" value="4"/>
</dbReference>
<dbReference type="InterPro" id="IPR050708">
    <property type="entry name" value="T6SS_VgrG/RHS"/>
</dbReference>
<dbReference type="PANTHER" id="PTHR32305:SF15">
    <property type="entry name" value="PROTEIN RHSA-RELATED"/>
    <property type="match status" value="1"/>
</dbReference>
<protein>
    <submittedName>
        <fullName evidence="2">RHS repeat-associated core domain-containing protein</fullName>
    </submittedName>
</protein>